<dbReference type="Gene3D" id="1.25.40.20">
    <property type="entry name" value="Ankyrin repeat-containing domain"/>
    <property type="match status" value="5"/>
</dbReference>
<evidence type="ECO:0000256" key="5">
    <source>
        <dbReference type="SAM" id="MobiDB-lite"/>
    </source>
</evidence>
<name>A0A3N4JZ50_9PEZI</name>
<dbReference type="InterPro" id="IPR002110">
    <property type="entry name" value="Ankyrin_rpt"/>
</dbReference>
<dbReference type="PROSITE" id="PS50088">
    <property type="entry name" value="ANK_REPEAT"/>
    <property type="match status" value="2"/>
</dbReference>
<keyword evidence="1" id="KW-0677">Repeat</keyword>
<dbReference type="InterPro" id="IPR036770">
    <property type="entry name" value="Ankyrin_rpt-contain_sf"/>
</dbReference>
<organism evidence="6 7">
    <name type="scientific">Choiromyces venosus 120613-1</name>
    <dbReference type="NCBI Taxonomy" id="1336337"/>
    <lineage>
        <taxon>Eukaryota</taxon>
        <taxon>Fungi</taxon>
        <taxon>Dikarya</taxon>
        <taxon>Ascomycota</taxon>
        <taxon>Pezizomycotina</taxon>
        <taxon>Pezizomycetes</taxon>
        <taxon>Pezizales</taxon>
        <taxon>Tuberaceae</taxon>
        <taxon>Choiromyces</taxon>
    </lineage>
</organism>
<evidence type="ECO:0000256" key="4">
    <source>
        <dbReference type="SAM" id="Coils"/>
    </source>
</evidence>
<dbReference type="PANTHER" id="PTHR24198:SF165">
    <property type="entry name" value="ANKYRIN REPEAT-CONTAINING PROTEIN-RELATED"/>
    <property type="match status" value="1"/>
</dbReference>
<dbReference type="Proteomes" id="UP000276215">
    <property type="component" value="Unassembled WGS sequence"/>
</dbReference>
<evidence type="ECO:0000256" key="3">
    <source>
        <dbReference type="PROSITE-ProRule" id="PRU00023"/>
    </source>
</evidence>
<feature type="coiled-coil region" evidence="4">
    <location>
        <begin position="1036"/>
        <end position="1063"/>
    </location>
</feature>
<evidence type="ECO:0000313" key="7">
    <source>
        <dbReference type="Proteomes" id="UP000276215"/>
    </source>
</evidence>
<dbReference type="OrthoDB" id="539213at2759"/>
<sequence>MPFKSKTPLLVTPVLLPERLPELPAPPAKFLHHVQANPGVPVRKLLEPFIEYETALRAYFAQAPDHQFVKGDVNLVSLFEDGNDSLLKIRGRKLDEESPEEQKRYVMPLSEKDRKSDGEPALVSSFGDFKKNFAIFSEGALMNLDWSHVVAAGSSVLTPLLRVPKEKGKSVRLLREYYHDHLAPASDIDLFIHGIEDPQEGIKKMAAIENTIKDNLIWETTTVRTKNTITIVSQYPNRHVQIVLRLYKSISQILTGFDVNCACVAYDGTRILAVPRAIAAAMTQCNDIDLTRRSPSYENRLAKYSRRGFEVYCSFLDRSRLDPTIYERAFNRTVGLARLLVLEALPEPKKREAYVRQRKEEMGRPVNPFPSYRIRNQGNKKEGADEDLAEWNFEDVSNYEKFSIPYGPSFNAKKIERLFIKRDLLLNAEWNPQNNPPHRTVHLHRHPVFLGTVEGVAVDCCGFCPEPLNDEEKKIQEEEDVMYIRGDLKFLKDDPGRQEIGSFYPLGPEDYTEMAYVGTTERFCQAIVKNDLEFVKSWCATEEGKADINCRDFCGRAPLHLAVMSEGILSEIVQVLIDTGARLIARIQDGRTALHIAAGKGRVDIIASLLKKSEENEHERGLREEKRRAAQSSQTRDADVDGDENMSESIHSHSDLSGEEYEYMVVGTGSITAKTATDSSYVGVKKGEEVEGFVEGVVDEDEDQDDIYDINVVDWDYQMTPLHHAIVRGHCNAVELLVSDFGADPLIPMKIFERTYGTKVPRAAVLVLALVYQLPIEKQAEMTATLLRVGAKTSQADNFSKATGLLRAVANDSMPILETMFELDGPGAMSVLNKVSTYNFQSDVSTPLITALMKVGETRSLDVANYLLDKGATGYVKFDDFQHCFPTRQASLYNRNHVYNKIRQPIEIAIEYEYACALVPRLLKAGADPSALASSTASHWSFIIDKGPLQFQGETVLDLVRKNIEAYRNFLKPVESKPAAAVGIQEPIPVSFLDSFPEGSWERFTAEFARKRENMAREVGSGGRGQCMGIRARRMADAKRENVEKLLRLFEEAEKALLEAGAKTFKELYPDRIPVHPAAQSQLTHATHYNFGGALFGSGATPVDFKVPFRISIPCEGATLERYSKLFNAVWKGDQETVKILTTGPSGEPSMPALQISVSSRGWTTLWIAIYRNDYAMARLILEIVKSQYEEPSKKQARGAVKIDIPGDSDDDSEHYFQDTVDHDFTIEDSGAVSDFVRCNISPYNFISQGSPPLKELLGEEEEATLEKQNRLRWLEGAWSILSLAIYKDDPELFEFILLAVEEFGGPKAVQKYVQPFDGMWRHQSCAHVRLALALGRIWVLEELMKRYTFGIHYDSLRKKDDGIRNAKPKYYRGLVVHGTRTQIHNPYENSSPETKDIQKPLQVAAYFGNLDSIKWLLSDRPWRCLDSFTDLNPKKKHVKLLKNQGDALPKIFRESLGLDNINLPHICLLAWAGPDPMEVFRFLVSRPGSLDSRNSDGLTPALFAVAHRRIDAIKYLRREDVAADFSTRDFKGRNVLHLTFARHVGQDVSKTEEIMKLLPQDKLADMFLQRTRHLGRTPLAEFLTLPTYPGAQLFVTMMETLLKYSKGIEIGLFDSEGNLPIHTLFRRNLVQSSRILLALKPEHINAENASGRTPLEIATSNFLTKISEKAEPLQIPRYWRKVLDSSPTEFLTAEDRAAAAAAEGRQVPEKKEEVWDRSNIESAFELACKVAKETECGRALVNLVEARSLVQRLQGSKDMPVSEEEEVVYKRERELQGQFDPMWAVL</sequence>
<keyword evidence="4" id="KW-0175">Coiled coil</keyword>
<keyword evidence="7" id="KW-1185">Reference proteome</keyword>
<dbReference type="Pfam" id="PF00023">
    <property type="entry name" value="Ank"/>
    <property type="match status" value="1"/>
</dbReference>
<protein>
    <submittedName>
        <fullName evidence="6">Ankyrin</fullName>
    </submittedName>
</protein>
<evidence type="ECO:0000256" key="1">
    <source>
        <dbReference type="ARBA" id="ARBA00022737"/>
    </source>
</evidence>
<evidence type="ECO:0000256" key="2">
    <source>
        <dbReference type="ARBA" id="ARBA00023043"/>
    </source>
</evidence>
<feature type="repeat" description="ANK" evidence="3">
    <location>
        <begin position="554"/>
        <end position="588"/>
    </location>
</feature>
<feature type="region of interest" description="Disordered" evidence="5">
    <location>
        <begin position="616"/>
        <end position="655"/>
    </location>
</feature>
<keyword evidence="2 3" id="KW-0040">ANK repeat</keyword>
<dbReference type="EMBL" id="ML120361">
    <property type="protein sequence ID" value="RPB03650.1"/>
    <property type="molecule type" value="Genomic_DNA"/>
</dbReference>
<proteinExistence type="predicted"/>
<evidence type="ECO:0000313" key="6">
    <source>
        <dbReference type="EMBL" id="RPB03650.1"/>
    </source>
</evidence>
<dbReference type="Pfam" id="PF12796">
    <property type="entry name" value="Ank_2"/>
    <property type="match status" value="1"/>
</dbReference>
<dbReference type="PROSITE" id="PS50297">
    <property type="entry name" value="ANK_REP_REGION"/>
    <property type="match status" value="2"/>
</dbReference>
<gene>
    <name evidence="6" type="ORF">L873DRAFT_1800123</name>
</gene>
<accession>A0A3N4JZ50</accession>
<dbReference type="PANTHER" id="PTHR24198">
    <property type="entry name" value="ANKYRIN REPEAT AND PROTEIN KINASE DOMAIN-CONTAINING PROTEIN"/>
    <property type="match status" value="1"/>
</dbReference>
<dbReference type="SUPFAM" id="SSF48403">
    <property type="entry name" value="Ankyrin repeat"/>
    <property type="match status" value="3"/>
</dbReference>
<dbReference type="SMART" id="SM00248">
    <property type="entry name" value="ANK"/>
    <property type="match status" value="8"/>
</dbReference>
<feature type="repeat" description="ANK" evidence="3">
    <location>
        <begin position="589"/>
        <end position="613"/>
    </location>
</feature>
<feature type="compositionally biased region" description="Basic and acidic residues" evidence="5">
    <location>
        <begin position="616"/>
        <end position="628"/>
    </location>
</feature>
<dbReference type="STRING" id="1336337.A0A3N4JZ50"/>
<reference evidence="6 7" key="1">
    <citation type="journal article" date="2018" name="Nat. Ecol. Evol.">
        <title>Pezizomycetes genomes reveal the molecular basis of ectomycorrhizal truffle lifestyle.</title>
        <authorList>
            <person name="Murat C."/>
            <person name="Payen T."/>
            <person name="Noel B."/>
            <person name="Kuo A."/>
            <person name="Morin E."/>
            <person name="Chen J."/>
            <person name="Kohler A."/>
            <person name="Krizsan K."/>
            <person name="Balestrini R."/>
            <person name="Da Silva C."/>
            <person name="Montanini B."/>
            <person name="Hainaut M."/>
            <person name="Levati E."/>
            <person name="Barry K.W."/>
            <person name="Belfiori B."/>
            <person name="Cichocki N."/>
            <person name="Clum A."/>
            <person name="Dockter R.B."/>
            <person name="Fauchery L."/>
            <person name="Guy J."/>
            <person name="Iotti M."/>
            <person name="Le Tacon F."/>
            <person name="Lindquist E.A."/>
            <person name="Lipzen A."/>
            <person name="Malagnac F."/>
            <person name="Mello A."/>
            <person name="Molinier V."/>
            <person name="Miyauchi S."/>
            <person name="Poulain J."/>
            <person name="Riccioni C."/>
            <person name="Rubini A."/>
            <person name="Sitrit Y."/>
            <person name="Splivallo R."/>
            <person name="Traeger S."/>
            <person name="Wang M."/>
            <person name="Zifcakova L."/>
            <person name="Wipf D."/>
            <person name="Zambonelli A."/>
            <person name="Paolocci F."/>
            <person name="Nowrousian M."/>
            <person name="Ottonello S."/>
            <person name="Baldrian P."/>
            <person name="Spatafora J.W."/>
            <person name="Henrissat B."/>
            <person name="Nagy L.G."/>
            <person name="Aury J.M."/>
            <person name="Wincker P."/>
            <person name="Grigoriev I.V."/>
            <person name="Bonfante P."/>
            <person name="Martin F.M."/>
        </authorList>
    </citation>
    <scope>NUCLEOTIDE SEQUENCE [LARGE SCALE GENOMIC DNA]</scope>
    <source>
        <strain evidence="6 7">120613-1</strain>
    </source>
</reference>